<comment type="caution">
    <text evidence="2">The sequence shown here is derived from an EMBL/GenBank/DDBJ whole genome shotgun (WGS) entry which is preliminary data.</text>
</comment>
<gene>
    <name evidence="2" type="ORF">LIER_20056</name>
</gene>
<evidence type="ECO:0000256" key="1">
    <source>
        <dbReference type="SAM" id="MobiDB-lite"/>
    </source>
</evidence>
<feature type="region of interest" description="Disordered" evidence="1">
    <location>
        <begin position="1"/>
        <end position="44"/>
    </location>
</feature>
<feature type="compositionally biased region" description="Basic residues" evidence="1">
    <location>
        <begin position="89"/>
        <end position="103"/>
    </location>
</feature>
<dbReference type="AlphaFoldDB" id="A0AAV3QN39"/>
<feature type="compositionally biased region" description="Basic and acidic residues" evidence="1">
    <location>
        <begin position="1"/>
        <end position="15"/>
    </location>
</feature>
<dbReference type="Proteomes" id="UP001454036">
    <property type="component" value="Unassembled WGS sequence"/>
</dbReference>
<protein>
    <submittedName>
        <fullName evidence="2">Uncharacterized protein</fullName>
    </submittedName>
</protein>
<evidence type="ECO:0000313" key="3">
    <source>
        <dbReference type="Proteomes" id="UP001454036"/>
    </source>
</evidence>
<accession>A0AAV3QN39</accession>
<feature type="region of interest" description="Disordered" evidence="1">
    <location>
        <begin position="70"/>
        <end position="103"/>
    </location>
</feature>
<reference evidence="2 3" key="1">
    <citation type="submission" date="2024-01" db="EMBL/GenBank/DDBJ databases">
        <title>The complete chloroplast genome sequence of Lithospermum erythrorhizon: insights into the phylogenetic relationship among Boraginaceae species and the maternal lineages of purple gromwells.</title>
        <authorList>
            <person name="Okada T."/>
            <person name="Watanabe K."/>
        </authorList>
    </citation>
    <scope>NUCLEOTIDE SEQUENCE [LARGE SCALE GENOMIC DNA]</scope>
</reference>
<organism evidence="2 3">
    <name type="scientific">Lithospermum erythrorhizon</name>
    <name type="common">Purple gromwell</name>
    <name type="synonym">Lithospermum officinale var. erythrorhizon</name>
    <dbReference type="NCBI Taxonomy" id="34254"/>
    <lineage>
        <taxon>Eukaryota</taxon>
        <taxon>Viridiplantae</taxon>
        <taxon>Streptophyta</taxon>
        <taxon>Embryophyta</taxon>
        <taxon>Tracheophyta</taxon>
        <taxon>Spermatophyta</taxon>
        <taxon>Magnoliopsida</taxon>
        <taxon>eudicotyledons</taxon>
        <taxon>Gunneridae</taxon>
        <taxon>Pentapetalae</taxon>
        <taxon>asterids</taxon>
        <taxon>lamiids</taxon>
        <taxon>Boraginales</taxon>
        <taxon>Boraginaceae</taxon>
        <taxon>Boraginoideae</taxon>
        <taxon>Lithospermeae</taxon>
        <taxon>Lithospermum</taxon>
    </lineage>
</organism>
<evidence type="ECO:0000313" key="2">
    <source>
        <dbReference type="EMBL" id="GAA0164406.1"/>
    </source>
</evidence>
<name>A0AAV3QN39_LITER</name>
<keyword evidence="3" id="KW-1185">Reference proteome</keyword>
<dbReference type="EMBL" id="BAABME010005035">
    <property type="protein sequence ID" value="GAA0164406.1"/>
    <property type="molecule type" value="Genomic_DNA"/>
</dbReference>
<sequence length="103" mass="11783">MNSQIENRERKEQRPEVLVQRGRFKEGGGVNEEEGGSSDGGGVKEWCSKIIFQSFRMFSIPCVDKTFAHRNSSSGFFGGFRVREEKREGRRKKREGRRTGKGP</sequence>
<proteinExistence type="predicted"/>